<dbReference type="AlphaFoldDB" id="A0A6N3H9E7"/>
<name>A0A6N3H9E7_9ENTR</name>
<proteinExistence type="predicted"/>
<evidence type="ECO:0000313" key="1">
    <source>
        <dbReference type="EMBL" id="VYU73707.1"/>
    </source>
</evidence>
<sequence length="57" mass="6930">MNCYWHVHKKGEIEDLFYPIRIGDRLCLILKNGGALYRQMKWWQAQRENIIAVRQII</sequence>
<dbReference type="RefSeq" id="WP_154657533.1">
    <property type="nucleotide sequence ID" value="NZ_CABKSF010000001.1"/>
</dbReference>
<reference evidence="1" key="1">
    <citation type="submission" date="2019-11" db="EMBL/GenBank/DDBJ databases">
        <authorList>
            <person name="Feng L."/>
        </authorList>
    </citation>
    <scope>NUCLEOTIDE SEQUENCE</scope>
    <source>
        <strain evidence="1">EMassiliensisLFYP7</strain>
    </source>
</reference>
<protein>
    <submittedName>
        <fullName evidence="1">Uncharacterized protein</fullName>
    </submittedName>
</protein>
<accession>A0A6N3H9E7</accession>
<organism evidence="1">
    <name type="scientific">Phytobacter massiliensis</name>
    <dbReference type="NCBI Taxonomy" id="1485952"/>
    <lineage>
        <taxon>Bacteria</taxon>
        <taxon>Pseudomonadati</taxon>
        <taxon>Pseudomonadota</taxon>
        <taxon>Gammaproteobacteria</taxon>
        <taxon>Enterobacterales</taxon>
        <taxon>Enterobacteriaceae</taxon>
        <taxon>Phytobacter</taxon>
    </lineage>
</organism>
<dbReference type="EMBL" id="CACRTZ010000037">
    <property type="protein sequence ID" value="VYU73707.1"/>
    <property type="molecule type" value="Genomic_DNA"/>
</dbReference>
<gene>
    <name evidence="1" type="ORF">EMLFYP7_03767</name>
</gene>